<dbReference type="GO" id="GO:0004519">
    <property type="term" value="F:endonuclease activity"/>
    <property type="evidence" value="ECO:0007669"/>
    <property type="project" value="UniProtKB-KW"/>
</dbReference>
<keyword evidence="2" id="KW-0540">Nuclease</keyword>
<keyword evidence="1" id="KW-0812">Transmembrane</keyword>
<keyword evidence="2" id="KW-0255">Endonuclease</keyword>
<reference evidence="3" key="1">
    <citation type="submission" date="2017-09" db="EMBL/GenBank/DDBJ databases">
        <authorList>
            <person name="Varghese N."/>
            <person name="Submissions S."/>
        </authorList>
    </citation>
    <scope>NUCLEOTIDE SEQUENCE [LARGE SCALE GENOMIC DNA]</scope>
    <source>
        <strain evidence="3">C7</strain>
    </source>
</reference>
<dbReference type="AlphaFoldDB" id="A0A2C9CVP8"/>
<feature type="transmembrane region" description="Helical" evidence="1">
    <location>
        <begin position="12"/>
        <end position="34"/>
    </location>
</feature>
<feature type="transmembrane region" description="Helical" evidence="1">
    <location>
        <begin position="40"/>
        <end position="60"/>
    </location>
</feature>
<dbReference type="Proteomes" id="UP000220034">
    <property type="component" value="Unassembled WGS sequence"/>
</dbReference>
<keyword evidence="3" id="KW-1185">Reference proteome</keyword>
<keyword evidence="1" id="KW-1133">Transmembrane helix</keyword>
<evidence type="ECO:0000256" key="1">
    <source>
        <dbReference type="SAM" id="Phobius"/>
    </source>
</evidence>
<sequence>MSDQNPFTASKLPFAMLVSVALSFVLALVLMFILELSGTIAMFAGLMILIVVFALLIYFLDEPAAVAQVSTVADEPVVAAVEVEAAVEAVEVVVDEVEAAPAADGDEKPVGLDAPRDGTADDLKLIKGVGPKLEALLNSMGFWHFDQVAAWTAAEISWVDENLEGFKGRVTRDEWVWQAGILAEGGTTAFAAKADKGGKH</sequence>
<dbReference type="OrthoDB" id="9807941at2"/>
<protein>
    <submittedName>
        <fullName evidence="2">Predicted 5' DNA nuclease, flap endonuclease-1-like, helix-3-turn-helix (H3TH) domain</fullName>
    </submittedName>
</protein>
<keyword evidence="1" id="KW-0472">Membrane</keyword>
<dbReference type="Gene3D" id="1.10.150.20">
    <property type="entry name" value="5' to 3' exonuclease, C-terminal subdomain"/>
    <property type="match status" value="1"/>
</dbReference>
<evidence type="ECO:0000313" key="3">
    <source>
        <dbReference type="Proteomes" id="UP000220034"/>
    </source>
</evidence>
<proteinExistence type="predicted"/>
<accession>A0A2C9CVP8</accession>
<keyword evidence="2" id="KW-0378">Hydrolase</keyword>
<organism evidence="2 3">
    <name type="scientific">Pontivivens marinum</name>
    <dbReference type="NCBI Taxonomy" id="1690039"/>
    <lineage>
        <taxon>Bacteria</taxon>
        <taxon>Pseudomonadati</taxon>
        <taxon>Pseudomonadota</taxon>
        <taxon>Alphaproteobacteria</taxon>
        <taxon>Rhodobacterales</taxon>
        <taxon>Paracoccaceae</taxon>
        <taxon>Pontivivens</taxon>
    </lineage>
</organism>
<dbReference type="EMBL" id="OCTN01000010">
    <property type="protein sequence ID" value="SOH95384.1"/>
    <property type="molecule type" value="Genomic_DNA"/>
</dbReference>
<evidence type="ECO:0000313" key="2">
    <source>
        <dbReference type="EMBL" id="SOH95384.1"/>
    </source>
</evidence>
<gene>
    <name evidence="2" type="ORF">SAMN06273572_11058</name>
</gene>
<name>A0A2C9CVP8_9RHOB</name>